<evidence type="ECO:0000313" key="2">
    <source>
        <dbReference type="EMBL" id="GBP51002.1"/>
    </source>
</evidence>
<feature type="region of interest" description="Disordered" evidence="1">
    <location>
        <begin position="211"/>
        <end position="231"/>
    </location>
</feature>
<dbReference type="Proteomes" id="UP000299102">
    <property type="component" value="Unassembled WGS sequence"/>
</dbReference>
<gene>
    <name evidence="2" type="ORF">EVAR_37159_1</name>
</gene>
<dbReference type="EMBL" id="BGZK01000572">
    <property type="protein sequence ID" value="GBP51002.1"/>
    <property type="molecule type" value="Genomic_DNA"/>
</dbReference>
<feature type="region of interest" description="Disordered" evidence="1">
    <location>
        <begin position="70"/>
        <end position="101"/>
    </location>
</feature>
<name>A0A4C1WKJ3_EUMVA</name>
<feature type="region of interest" description="Disordered" evidence="1">
    <location>
        <begin position="138"/>
        <end position="172"/>
    </location>
</feature>
<keyword evidence="3" id="KW-1185">Reference proteome</keyword>
<comment type="caution">
    <text evidence="2">The sequence shown here is derived from an EMBL/GenBank/DDBJ whole genome shotgun (WGS) entry which is preliminary data.</text>
</comment>
<protein>
    <submittedName>
        <fullName evidence="2">Uncharacterized protein</fullName>
    </submittedName>
</protein>
<feature type="region of interest" description="Disordered" evidence="1">
    <location>
        <begin position="1"/>
        <end position="33"/>
    </location>
</feature>
<feature type="compositionally biased region" description="Basic and acidic residues" evidence="1">
    <location>
        <begin position="1"/>
        <end position="16"/>
    </location>
</feature>
<evidence type="ECO:0000256" key="1">
    <source>
        <dbReference type="SAM" id="MobiDB-lite"/>
    </source>
</evidence>
<evidence type="ECO:0000313" key="3">
    <source>
        <dbReference type="Proteomes" id="UP000299102"/>
    </source>
</evidence>
<reference evidence="2 3" key="1">
    <citation type="journal article" date="2019" name="Commun. Biol.">
        <title>The bagworm genome reveals a unique fibroin gene that provides high tensile strength.</title>
        <authorList>
            <person name="Kono N."/>
            <person name="Nakamura H."/>
            <person name="Ohtoshi R."/>
            <person name="Tomita M."/>
            <person name="Numata K."/>
            <person name="Arakawa K."/>
        </authorList>
    </citation>
    <scope>NUCLEOTIDE SEQUENCE [LARGE SCALE GENOMIC DNA]</scope>
</reference>
<proteinExistence type="predicted"/>
<organism evidence="2 3">
    <name type="scientific">Eumeta variegata</name>
    <name type="common">Bagworm moth</name>
    <name type="synonym">Eumeta japonica</name>
    <dbReference type="NCBI Taxonomy" id="151549"/>
    <lineage>
        <taxon>Eukaryota</taxon>
        <taxon>Metazoa</taxon>
        <taxon>Ecdysozoa</taxon>
        <taxon>Arthropoda</taxon>
        <taxon>Hexapoda</taxon>
        <taxon>Insecta</taxon>
        <taxon>Pterygota</taxon>
        <taxon>Neoptera</taxon>
        <taxon>Endopterygota</taxon>
        <taxon>Lepidoptera</taxon>
        <taxon>Glossata</taxon>
        <taxon>Ditrysia</taxon>
        <taxon>Tineoidea</taxon>
        <taxon>Psychidae</taxon>
        <taxon>Oiketicinae</taxon>
        <taxon>Eumeta</taxon>
    </lineage>
</organism>
<sequence length="231" mass="26041">MSRNEKFTGNDRDRGAHGGRAQCGPDAEGGAVRDVGKNTLKFLRGKYYFAIVKFPAETTCGSSYRARAANPLAPRRHPPPAATFEPARSSPPPPVSSRRRISSSPMALTLIGPRRRRVADTLKTENFLEDLRMRRMRARTRHPSSLTTAPRGARPPQTRPSAHGIRPFAEGPTSRRIRRKFATFVIVSSKRVIMFASEELDFVTYSLAARQAHRSRSGRTRERKWAQYLQR</sequence>
<accession>A0A4C1WKJ3</accession>
<dbReference type="AlphaFoldDB" id="A0A4C1WKJ3"/>